<feature type="domain" description="RNA polymerase Rpb1" evidence="4">
    <location>
        <begin position="16"/>
        <end position="131"/>
    </location>
</feature>
<dbReference type="EC" id="2.7.7.6" evidence="1"/>
<dbReference type="SUPFAM" id="SSF64484">
    <property type="entry name" value="beta and beta-prime subunits of DNA dependent RNA-polymerase"/>
    <property type="match status" value="1"/>
</dbReference>
<evidence type="ECO:0000313" key="6">
    <source>
        <dbReference type="Proteomes" id="UP000694391"/>
    </source>
</evidence>
<dbReference type="InterPro" id="IPR007081">
    <property type="entry name" value="RNA_pol_Rpb1_5"/>
</dbReference>
<dbReference type="GO" id="GO:0006351">
    <property type="term" value="P:DNA-templated transcription"/>
    <property type="evidence" value="ECO:0007669"/>
    <property type="project" value="InterPro"/>
</dbReference>
<dbReference type="GO" id="GO:0003899">
    <property type="term" value="F:DNA-directed RNA polymerase activity"/>
    <property type="evidence" value="ECO:0007669"/>
    <property type="project" value="UniProtKB-EC"/>
</dbReference>
<keyword evidence="3" id="KW-0862">Zinc</keyword>
<name>A0A8C0R147_CANLU</name>
<organism evidence="5 6">
    <name type="scientific">Canis lupus dingo</name>
    <name type="common">dingo</name>
    <dbReference type="NCBI Taxonomy" id="286419"/>
    <lineage>
        <taxon>Eukaryota</taxon>
        <taxon>Metazoa</taxon>
        <taxon>Chordata</taxon>
        <taxon>Craniata</taxon>
        <taxon>Vertebrata</taxon>
        <taxon>Euteleostomi</taxon>
        <taxon>Mammalia</taxon>
        <taxon>Eutheria</taxon>
        <taxon>Laurasiatheria</taxon>
        <taxon>Carnivora</taxon>
        <taxon>Caniformia</taxon>
        <taxon>Canidae</taxon>
        <taxon>Canis</taxon>
    </lineage>
</organism>
<evidence type="ECO:0000256" key="1">
    <source>
        <dbReference type="ARBA" id="ARBA00012418"/>
    </source>
</evidence>
<dbReference type="GO" id="GO:0046872">
    <property type="term" value="F:metal ion binding"/>
    <property type="evidence" value="ECO:0007669"/>
    <property type="project" value="UniProtKB-KW"/>
</dbReference>
<dbReference type="PANTHER" id="PTHR48446">
    <property type="entry name" value="DNA-DIRECTED RNA POLYMERASE SUBUNIT BETA' N-TERMINAL SECTION"/>
    <property type="match status" value="1"/>
</dbReference>
<dbReference type="InterPro" id="IPR015700">
    <property type="entry name" value="RPC1"/>
</dbReference>
<protein>
    <recommendedName>
        <fullName evidence="1">DNA-directed RNA polymerase</fullName>
        <ecNumber evidence="1">2.7.7.6</ecNumber>
    </recommendedName>
</protein>
<evidence type="ECO:0000313" key="5">
    <source>
        <dbReference type="Ensembl" id="ENSCAFP00020018555.1"/>
    </source>
</evidence>
<reference evidence="5" key="2">
    <citation type="submission" date="2025-09" db="UniProtKB">
        <authorList>
            <consortium name="Ensembl"/>
        </authorList>
    </citation>
    <scope>IDENTIFICATION</scope>
</reference>
<dbReference type="PANTHER" id="PTHR48446:SF1">
    <property type="entry name" value="DNA-DIRECTED RNA POLYMERASE SUBUNIT BETA' N-TERMINAL SECTION"/>
    <property type="match status" value="1"/>
</dbReference>
<keyword evidence="2" id="KW-0479">Metal-binding</keyword>
<evidence type="ECO:0000256" key="2">
    <source>
        <dbReference type="ARBA" id="ARBA00022723"/>
    </source>
</evidence>
<evidence type="ECO:0000259" key="4">
    <source>
        <dbReference type="Pfam" id="PF04998"/>
    </source>
</evidence>
<dbReference type="GeneTree" id="ENSGT00930000151028"/>
<dbReference type="GO" id="GO:0003677">
    <property type="term" value="F:DNA binding"/>
    <property type="evidence" value="ECO:0007669"/>
    <property type="project" value="InterPro"/>
</dbReference>
<reference evidence="5" key="1">
    <citation type="submission" date="2025-08" db="UniProtKB">
        <authorList>
            <consortium name="Ensembl"/>
        </authorList>
    </citation>
    <scope>IDENTIFICATION</scope>
</reference>
<sequence length="221" mass="24538">MYYVLQFLKEDLPKVVVQGIPEVSRAVIHIDEQSGKEKYKLLVEGDNLRAVMATHGVKGTRTTSNNTYEVEKTLGIEAARTTIINEIQYTMVNHGMSIDRRHVMLLSDLMTYKGEVLGITRFGLAKMKESVLMLASFEKTADHLFDAAYFGQKDSVCGAELWPKKCPGGSGGVGAFQHTGSQPPVVRVERASRTGREEAHRMENPLELAVCPLGKSRLLKE</sequence>
<dbReference type="Gene3D" id="1.10.150.390">
    <property type="match status" value="1"/>
</dbReference>
<accession>A0A8C0R147</accession>
<dbReference type="Ensembl" id="ENSCAFT00020021503.1">
    <property type="protein sequence ID" value="ENSCAFP00020018555.1"/>
    <property type="gene ID" value="ENSCAFG00020014711.1"/>
</dbReference>
<dbReference type="Proteomes" id="UP000694391">
    <property type="component" value="Unplaced"/>
</dbReference>
<gene>
    <name evidence="5" type="primary">POLR3A</name>
</gene>
<dbReference type="Pfam" id="PF04998">
    <property type="entry name" value="RNA_pol_Rpb1_5"/>
    <property type="match status" value="1"/>
</dbReference>
<dbReference type="AlphaFoldDB" id="A0A8C0R147"/>
<keyword evidence="6" id="KW-1185">Reference proteome</keyword>
<proteinExistence type="predicted"/>
<evidence type="ECO:0000256" key="3">
    <source>
        <dbReference type="ARBA" id="ARBA00022833"/>
    </source>
</evidence>